<dbReference type="InterPro" id="IPR036249">
    <property type="entry name" value="Thioredoxin-like_sf"/>
</dbReference>
<dbReference type="STRING" id="42256.RradSPS_0412"/>
<dbReference type="GO" id="GO:0005975">
    <property type="term" value="P:carbohydrate metabolic process"/>
    <property type="evidence" value="ECO:0007669"/>
    <property type="project" value="InterPro"/>
</dbReference>
<dbReference type="Proteomes" id="UP001281130">
    <property type="component" value="Unassembled WGS sequence"/>
</dbReference>
<dbReference type="KEGG" id="rrd:RradSPS_0412"/>
<name>A0A023X110_RUBRA</name>
<dbReference type="OrthoDB" id="9762614at2"/>
<protein>
    <submittedName>
        <fullName evidence="2">Thioredoxin domain-containing protein</fullName>
    </submittedName>
</protein>
<dbReference type="SUPFAM" id="SSF48208">
    <property type="entry name" value="Six-hairpin glycosidases"/>
    <property type="match status" value="1"/>
</dbReference>
<sequence length="686" mass="76068">MANRLADETSPYLLQHKDNPVDWYPWGEEALKRAREEDKPVLLSVGYSSCHWCHVMERESFEDEATAGIMNEHFVNVKVDREERPDIDSIYMSALQAMTRSGGWPMTVFLTPDGAPFYAGTYFPPTPRQGMPSFQQLLVTLADAYENRRDEVLQSAERVREFLEASTSGELPKSDLSVAILDVAAETLKESTDRTNGGFGGAPKFPQAMNVEVLLRHHARTGDEDALAAAEVTLKKMADGGIRDHLGGGFARYAVDARWLVPHFEKMLYDNALLTKLYTEAFQITGDEKYLEVAETTADYVLRDLTNEEGGFFSAEDADSEGVEGKFYVWDKAEIEAALTPEEAEAALAYWNVTERGNFEGKNILNVKRGRDEVADSLGVSEAEFAARLESARGKLFAARERRVRPGLDDKALAAWNGMMLRSLALLAGVTGRADYLQAAQRNAAFLVERMKSGETLYRSYKGGEARVRGYLEDYAAVSDGLLALYEADGDLRWLRESLGLAETMNRRFWDAERGAFYDTPEDHERLVTRPRDFYDNATPSGNSMAAEVLLRLALLTGREDLRERGEAVLEGLSGALEQLPAAFGRALAALDFHLGRPKEVVLVGEGRERDGLLAAAYSVYLPNRVFALASPEDVEAGAEAARLVPLLEERPPRDGRATAYVCEGYVCKQPTTEAEEMLRQLAAAG</sequence>
<dbReference type="eggNOG" id="COG1331">
    <property type="taxonomic scope" value="Bacteria"/>
</dbReference>
<keyword evidence="4" id="KW-1185">Reference proteome</keyword>
<dbReference type="Gene3D" id="3.40.30.10">
    <property type="entry name" value="Glutaredoxin"/>
    <property type="match status" value="1"/>
</dbReference>
<dbReference type="InterPro" id="IPR008928">
    <property type="entry name" value="6-hairpin_glycosidase_sf"/>
</dbReference>
<reference evidence="2 4" key="1">
    <citation type="submission" date="2014-03" db="EMBL/GenBank/DDBJ databases">
        <title>Complete genome sequence of the Radio-Resistant Rubrobacter radiotolerans RSPS-4.</title>
        <authorList>
            <person name="Egas C.C."/>
            <person name="Barroso C.C."/>
            <person name="Froufe H.J.C."/>
            <person name="Pacheco J.J."/>
            <person name="Albuquerque L.L."/>
            <person name="da Costa M.M.S."/>
        </authorList>
    </citation>
    <scope>NUCLEOTIDE SEQUENCE [LARGE SCALE GENOMIC DNA]</scope>
    <source>
        <strain evidence="2 4">RSPS-4</strain>
    </source>
</reference>
<accession>A0A023X110</accession>
<dbReference type="AlphaFoldDB" id="A0A023X110"/>
<evidence type="ECO:0000313" key="2">
    <source>
        <dbReference type="EMBL" id="AHY45695.1"/>
    </source>
</evidence>
<dbReference type="HOGENOM" id="CLU_014051_4_1_11"/>
<dbReference type="EMBL" id="CP007514">
    <property type="protein sequence ID" value="AHY45695.1"/>
    <property type="molecule type" value="Genomic_DNA"/>
</dbReference>
<dbReference type="InterPro" id="IPR004879">
    <property type="entry name" value="Ssp411-like_TRX"/>
</dbReference>
<dbReference type="InterPro" id="IPR012341">
    <property type="entry name" value="6hp_glycosidase-like_sf"/>
</dbReference>
<dbReference type="InterPro" id="IPR024705">
    <property type="entry name" value="Ssp411"/>
</dbReference>
<dbReference type="PATRIC" id="fig|42256.3.peg.418"/>
<dbReference type="PANTHER" id="PTHR42899">
    <property type="entry name" value="SPERMATOGENESIS-ASSOCIATED PROTEIN 20"/>
    <property type="match status" value="1"/>
</dbReference>
<dbReference type="PANTHER" id="PTHR42899:SF1">
    <property type="entry name" value="SPERMATOGENESIS-ASSOCIATED PROTEIN 20"/>
    <property type="match status" value="1"/>
</dbReference>
<evidence type="ECO:0000313" key="4">
    <source>
        <dbReference type="Proteomes" id="UP000025229"/>
    </source>
</evidence>
<organism evidence="2 4">
    <name type="scientific">Rubrobacter radiotolerans</name>
    <name type="common">Arthrobacter radiotolerans</name>
    <dbReference type="NCBI Taxonomy" id="42256"/>
    <lineage>
        <taxon>Bacteria</taxon>
        <taxon>Bacillati</taxon>
        <taxon>Actinomycetota</taxon>
        <taxon>Rubrobacteria</taxon>
        <taxon>Rubrobacterales</taxon>
        <taxon>Rubrobacteraceae</taxon>
        <taxon>Rubrobacter</taxon>
    </lineage>
</organism>
<dbReference type="Gene3D" id="1.50.10.20">
    <property type="match status" value="1"/>
</dbReference>
<dbReference type="SUPFAM" id="SSF52833">
    <property type="entry name" value="Thioredoxin-like"/>
    <property type="match status" value="1"/>
</dbReference>
<dbReference type="Proteomes" id="UP000025229">
    <property type="component" value="Chromosome"/>
</dbReference>
<evidence type="ECO:0000313" key="3">
    <source>
        <dbReference type="EMBL" id="MDX5893109.1"/>
    </source>
</evidence>
<dbReference type="EMBL" id="JAWXXX010000001">
    <property type="protein sequence ID" value="MDX5893109.1"/>
    <property type="molecule type" value="Genomic_DNA"/>
</dbReference>
<gene>
    <name evidence="2" type="ORF">RradSPS_0412</name>
    <name evidence="3" type="ORF">SIL72_03595</name>
</gene>
<feature type="domain" description="Spermatogenesis-associated protein 20-like TRX" evidence="1">
    <location>
        <begin position="3"/>
        <end position="163"/>
    </location>
</feature>
<dbReference type="RefSeq" id="WP_038680351.1">
    <property type="nucleotide sequence ID" value="NZ_CP007514.1"/>
</dbReference>
<proteinExistence type="predicted"/>
<reference evidence="3" key="2">
    <citation type="submission" date="2023-11" db="EMBL/GenBank/DDBJ databases">
        <title>MicrobeMod: A computational toolkit for identifying prokaryotic methylation and restriction-modification with nanopore sequencing.</title>
        <authorList>
            <person name="Crits-Christoph A."/>
            <person name="Kang S.C."/>
            <person name="Lee H."/>
            <person name="Ostrov N."/>
        </authorList>
    </citation>
    <scope>NUCLEOTIDE SEQUENCE</scope>
    <source>
        <strain evidence="3">ATCC 51242</strain>
    </source>
</reference>
<dbReference type="Pfam" id="PF03190">
    <property type="entry name" value="Thioredox_DsbH"/>
    <property type="match status" value="1"/>
</dbReference>
<dbReference type="Gene3D" id="1.50.10.10">
    <property type="match status" value="1"/>
</dbReference>
<dbReference type="CDD" id="cd02955">
    <property type="entry name" value="SSP411"/>
    <property type="match status" value="1"/>
</dbReference>
<dbReference type="PIRSF" id="PIRSF006402">
    <property type="entry name" value="UCP006402_thioredoxin"/>
    <property type="match status" value="1"/>
</dbReference>
<evidence type="ECO:0000259" key="1">
    <source>
        <dbReference type="Pfam" id="PF03190"/>
    </source>
</evidence>